<dbReference type="HOGENOM" id="CLU_396201_0_0_2"/>
<keyword evidence="4" id="KW-1185">Reference proteome</keyword>
<evidence type="ECO:0000313" key="4">
    <source>
        <dbReference type="Proteomes" id="UP000000346"/>
    </source>
</evidence>
<keyword evidence="2" id="KW-1133">Transmembrane helix</keyword>
<dbReference type="RefSeq" id="WP_013267418.1">
    <property type="nucleotide sequence ID" value="NC_014374.1"/>
</dbReference>
<evidence type="ECO:0000256" key="1">
    <source>
        <dbReference type="SAM" id="MobiDB-lite"/>
    </source>
</evidence>
<feature type="transmembrane region" description="Helical" evidence="2">
    <location>
        <begin position="642"/>
        <end position="662"/>
    </location>
</feature>
<reference evidence="3 4" key="1">
    <citation type="journal article" date="2010" name="Appl. Environ. Microbiol.">
        <title>The genome sequence of the crenarchaeon Acidilobus saccharovorans supports a new order, Acidilobales, and suggests an important ecological role in terrestrial acidic hot springs.</title>
        <authorList>
            <person name="Mardanov A.V."/>
            <person name="Svetlitchnyi V.A."/>
            <person name="Beletsky A.V."/>
            <person name="Prokofeva M.I."/>
            <person name="Bonch-Osmolovskaya E.A."/>
            <person name="Ravin N.V."/>
            <person name="Skryabin K.G."/>
        </authorList>
    </citation>
    <scope>NUCLEOTIDE SEQUENCE [LARGE SCALE GENOMIC DNA]</scope>
    <source>
        <strain evidence="4">DSM 16705 / JCM 18335 / VKM B-2471 / 345-15</strain>
    </source>
</reference>
<organism evidence="3 4">
    <name type="scientific">Acidilobus saccharovorans (strain DSM 16705 / JCM 18335 / VKM B-2471 / 345-15)</name>
    <dbReference type="NCBI Taxonomy" id="666510"/>
    <lineage>
        <taxon>Archaea</taxon>
        <taxon>Thermoproteota</taxon>
        <taxon>Thermoprotei</taxon>
        <taxon>Acidilobales</taxon>
        <taxon>Acidilobaceae</taxon>
        <taxon>Acidilobus</taxon>
    </lineage>
</organism>
<dbReference type="GeneID" id="9499760"/>
<dbReference type="AlphaFoldDB" id="D9PZB9"/>
<protein>
    <submittedName>
        <fullName evidence="3">Uncharacterized protein</fullName>
    </submittedName>
</protein>
<sequence>MSAPLSLGEEEAFLEYLDDVLHNPPPSLSAVFKDRMNEMRDLVTAYDELKSIVRGARDARELSRLLRDYHISVEDIRKRATVLRSYMAADSGRYINAACTSDLPATGVRELRGLCDVGEPTSVNDSIELVERALTIAVAVDVARGWAQEAAAFYLSSLGVRPSRGVKEAASSLAGDDFRGRLIALSRDLARAARGLCAAGDYDKSERLKGFHGPGMIVDLMLSGKLASALGDSGRFLEALAGQLKGQPRGLLDLRSPSVVEEDPVLSAALVLPALAGARVSQYWRLAYRARELGFRGRAAVALWTPPRPVTCWGVLGLASEAHRDAREGVFVDVRDERAAVDVAFSAYAALSEAFAALSGMAASYRRASEVATALGLPPPPGPPPDLRGAELTPQLLKEVADYANSAEAYMAKVRSLSPEVSPDLVLNVSGLQVREGWPVVEVCLPNGQCMKEPPIAVLVAASLRYNDTVGEVVRRASEALPLEGPSDGSLPSAAARVLRDIADMAAAGALKAPPQGESEGSRTARSTGRKARGSRRARPTETSVPPQTASTEAAQATAPTSVAFAYADRARKVNKGILVLLWPLLLTSFFTAFVMPKLWFLFIMSLIMIIAVSKANSSIVKGHSSPSGMEQQGGYAGAGRDVLVGLFFAFITAVGVPAMNLRAVGDLIEVVLFIIMILLLASYAALRSAASKLR</sequence>
<feature type="compositionally biased region" description="Basic residues" evidence="1">
    <location>
        <begin position="528"/>
        <end position="538"/>
    </location>
</feature>
<evidence type="ECO:0000256" key="2">
    <source>
        <dbReference type="SAM" id="Phobius"/>
    </source>
</evidence>
<gene>
    <name evidence="3" type="ordered locus">ASAC_1501</name>
</gene>
<accession>D9PZB9</accession>
<dbReference type="EMBL" id="CP001742">
    <property type="protein sequence ID" value="ADL19906.1"/>
    <property type="molecule type" value="Genomic_DNA"/>
</dbReference>
<keyword evidence="2" id="KW-0472">Membrane</keyword>
<feature type="transmembrane region" description="Helical" evidence="2">
    <location>
        <begin position="668"/>
        <end position="687"/>
    </location>
</feature>
<evidence type="ECO:0000313" key="3">
    <source>
        <dbReference type="EMBL" id="ADL19906.1"/>
    </source>
</evidence>
<feature type="region of interest" description="Disordered" evidence="1">
    <location>
        <begin position="510"/>
        <end position="556"/>
    </location>
</feature>
<dbReference type="InParanoid" id="D9PZB9"/>
<dbReference type="KEGG" id="asc:ASAC_1501"/>
<keyword evidence="2" id="KW-0812">Transmembrane</keyword>
<dbReference type="Proteomes" id="UP000000346">
    <property type="component" value="Chromosome"/>
</dbReference>
<feature type="transmembrane region" description="Helical" evidence="2">
    <location>
        <begin position="600"/>
        <end position="621"/>
    </location>
</feature>
<feature type="compositionally biased region" description="Low complexity" evidence="1">
    <location>
        <begin position="546"/>
        <end position="556"/>
    </location>
</feature>
<proteinExistence type="predicted"/>
<name>D9PZB9_ACIS3</name>